<keyword evidence="2" id="KW-0472">Membrane</keyword>
<keyword evidence="2" id="KW-1133">Transmembrane helix</keyword>
<dbReference type="InterPro" id="IPR008936">
    <property type="entry name" value="Rho_GTPase_activation_prot"/>
</dbReference>
<keyword evidence="5" id="KW-1185">Reference proteome</keyword>
<dbReference type="AlphaFoldDB" id="A0A8T0E7R6"/>
<evidence type="ECO:0000256" key="2">
    <source>
        <dbReference type="SAM" id="Phobius"/>
    </source>
</evidence>
<accession>A0A8T0E7R6</accession>
<reference evidence="4" key="2">
    <citation type="submission" date="2020-06" db="EMBL/GenBank/DDBJ databases">
        <authorList>
            <person name="Sheffer M."/>
        </authorList>
    </citation>
    <scope>NUCLEOTIDE SEQUENCE</scope>
</reference>
<gene>
    <name evidence="4" type="ORF">HNY73_020475</name>
</gene>
<dbReference type="SUPFAM" id="SSF48350">
    <property type="entry name" value="GTPase activation domain, GAP"/>
    <property type="match status" value="1"/>
</dbReference>
<comment type="caution">
    <text evidence="4">The sequence shown here is derived from an EMBL/GenBank/DDBJ whole genome shotgun (WGS) entry which is preliminary data.</text>
</comment>
<organism evidence="4 5">
    <name type="scientific">Argiope bruennichi</name>
    <name type="common">Wasp spider</name>
    <name type="synonym">Aranea bruennichi</name>
    <dbReference type="NCBI Taxonomy" id="94029"/>
    <lineage>
        <taxon>Eukaryota</taxon>
        <taxon>Metazoa</taxon>
        <taxon>Ecdysozoa</taxon>
        <taxon>Arthropoda</taxon>
        <taxon>Chelicerata</taxon>
        <taxon>Arachnida</taxon>
        <taxon>Araneae</taxon>
        <taxon>Araneomorphae</taxon>
        <taxon>Entelegynae</taxon>
        <taxon>Araneoidea</taxon>
        <taxon>Araneidae</taxon>
        <taxon>Argiope</taxon>
    </lineage>
</organism>
<dbReference type="InterPro" id="IPR011990">
    <property type="entry name" value="TPR-like_helical_dom_sf"/>
</dbReference>
<dbReference type="SMART" id="SM00324">
    <property type="entry name" value="RhoGAP"/>
    <property type="match status" value="1"/>
</dbReference>
<dbReference type="Gene3D" id="1.25.40.10">
    <property type="entry name" value="Tetratricopeptide repeat domain"/>
    <property type="match status" value="1"/>
</dbReference>
<dbReference type="CDD" id="cd12212">
    <property type="entry name" value="Fis1"/>
    <property type="match status" value="1"/>
</dbReference>
<feature type="transmembrane region" description="Helical" evidence="2">
    <location>
        <begin position="543"/>
        <end position="573"/>
    </location>
</feature>
<proteinExistence type="predicted"/>
<dbReference type="InterPro" id="IPR000198">
    <property type="entry name" value="RhoGAP_dom"/>
</dbReference>
<protein>
    <submittedName>
        <fullName evidence="4">Rho GTPase-activating protein 19 like protein</fullName>
    </submittedName>
</protein>
<dbReference type="GO" id="GO:0005737">
    <property type="term" value="C:cytoplasm"/>
    <property type="evidence" value="ECO:0007669"/>
    <property type="project" value="TreeGrafter"/>
</dbReference>
<evidence type="ECO:0000313" key="5">
    <source>
        <dbReference type="Proteomes" id="UP000807504"/>
    </source>
</evidence>
<dbReference type="PANTHER" id="PTHR14963:SF7">
    <property type="entry name" value="RHO GTPASE-ACTIVATING PROTEIN 19"/>
    <property type="match status" value="1"/>
</dbReference>
<dbReference type="GO" id="GO:0007165">
    <property type="term" value="P:signal transduction"/>
    <property type="evidence" value="ECO:0007669"/>
    <property type="project" value="InterPro"/>
</dbReference>
<dbReference type="Gene3D" id="1.10.555.10">
    <property type="entry name" value="Rho GTPase activation protein"/>
    <property type="match status" value="1"/>
</dbReference>
<reference evidence="4" key="1">
    <citation type="journal article" date="2020" name="bioRxiv">
        <title>Chromosome-level reference genome of the European wasp spider Argiope bruennichi: a resource for studies on range expansion and evolutionary adaptation.</title>
        <authorList>
            <person name="Sheffer M.M."/>
            <person name="Hoppe A."/>
            <person name="Krehenwinkel H."/>
            <person name="Uhl G."/>
            <person name="Kuss A.W."/>
            <person name="Jensen L."/>
            <person name="Jensen C."/>
            <person name="Gillespie R.G."/>
            <person name="Hoff K.J."/>
            <person name="Prost S."/>
        </authorList>
    </citation>
    <scope>NUCLEOTIDE SEQUENCE</scope>
</reference>
<dbReference type="EMBL" id="JABXBU010002230">
    <property type="protein sequence ID" value="KAF8767534.1"/>
    <property type="molecule type" value="Genomic_DNA"/>
</dbReference>
<dbReference type="PROSITE" id="PS50238">
    <property type="entry name" value="RHOGAP"/>
    <property type="match status" value="1"/>
</dbReference>
<evidence type="ECO:0000256" key="1">
    <source>
        <dbReference type="ARBA" id="ARBA00022468"/>
    </source>
</evidence>
<dbReference type="Pfam" id="PF14853">
    <property type="entry name" value="Fis1_TPR_C"/>
    <property type="match status" value="1"/>
</dbReference>
<dbReference type="PANTHER" id="PTHR14963">
    <property type="entry name" value="RHO GTPASE ACTIVATING PROTEIN 18,19-RELATED"/>
    <property type="match status" value="1"/>
</dbReference>
<dbReference type="GO" id="GO:0005096">
    <property type="term" value="F:GTPase activator activity"/>
    <property type="evidence" value="ECO:0007669"/>
    <property type="project" value="UniProtKB-KW"/>
</dbReference>
<dbReference type="Proteomes" id="UP000807504">
    <property type="component" value="Unassembled WGS sequence"/>
</dbReference>
<dbReference type="GO" id="GO:0051056">
    <property type="term" value="P:regulation of small GTPase mediated signal transduction"/>
    <property type="evidence" value="ECO:0007669"/>
    <property type="project" value="TreeGrafter"/>
</dbReference>
<dbReference type="InterPro" id="IPR033745">
    <property type="entry name" value="Fis1_cytosol"/>
</dbReference>
<dbReference type="Pfam" id="PF00620">
    <property type="entry name" value="RhoGAP"/>
    <property type="match status" value="1"/>
</dbReference>
<keyword evidence="2" id="KW-0812">Transmembrane</keyword>
<dbReference type="InterPro" id="IPR028061">
    <property type="entry name" value="Fis1_TPR_C"/>
</dbReference>
<keyword evidence="1" id="KW-0343">GTPase activation</keyword>
<sequence>MDAILKLQKFNPEKLVELCRMHLTFTLDLHDDEFSALIEKCDEKKKPRGYFSRFLKEKSITEVMPLNQETISHIYQIIEYLGREINICREGLFRKTGSLARQNELKTLLRIGENIDFNSGLYTVHDCASVLKSFLSELQEPLLSEAHYSAHCQIADMMKDNMLPSQKQNIFERQLKATKLLLLLLPVDNYCLLKYLLLLLNQIQNCQEQNKMTSENLATLFAPHIICPRKMTPEMLKQSFPRMAKCITFLIDNATSLFEPPKELVQDVLIYLKEMKYEGILQSSDKVSPVKTLVTFCERTNMEVAEPANYTNKALAELYAYVESLPNSSKKRKLIKKRHLLKNSHKKKDELDYRHSAYDMALSVSKSIETTSFKSKSYDALDLEVKEPSRFAEIKKSILRSSRKKVPKLEKPDGDEDMKTLLNYNVSAEDREMYQKAYEEQQAAGEVELQTKFQYACCLTHSKNHHDLKQASVLFEELFKEGTEELKRDSLFYLSVVETKLKDYLKAKKYVEAFLSVEPSNVQAEQLKCYIEKHLKKDGITGMALVGTAAIFGGATAVVVGTLAVAAAVGFAFKRRK</sequence>
<feature type="domain" description="Rho-GAP" evidence="3">
    <location>
        <begin position="58"/>
        <end position="258"/>
    </location>
</feature>
<dbReference type="SUPFAM" id="SSF48452">
    <property type="entry name" value="TPR-like"/>
    <property type="match status" value="1"/>
</dbReference>
<evidence type="ECO:0000313" key="4">
    <source>
        <dbReference type="EMBL" id="KAF8767534.1"/>
    </source>
</evidence>
<evidence type="ECO:0000259" key="3">
    <source>
        <dbReference type="PROSITE" id="PS50238"/>
    </source>
</evidence>
<name>A0A8T0E7R6_ARGBR</name>